<sequence>MEKNSYQAVKGYIFDKLNKMPSPLDKAAIHQEISNLQGVIAAVPVLILHNILSVSEFIDLKDVEWKQLKHEFEVHFDVGMRHGTVIQGNEQQLRDNSWWTSLAKGKSDLYYWDRYKTYLYKSLPPNVVKTTDDDTDVVMNNLESPSTDRFSRYGMVVGHVQSGKTLNYSSLVCKAADAGYKFIVIIAGGINNLRDQTQERMNESFVGYSGGEQVGAGIGNGGKHLTPYSLTTTQRDFNRQDADRLAQGINFETVNVPVLLVIKKNTSTLKSVIEWLEKQYRGNDIEHAMLVIDDESDYASINTKGENDPTIINKRLRQLLSLFKRSAYVAYTATPYANIFIDHKANNDSVGKDLFPKDFIYALNAPTNYFGARKIFIDTNQRHLIAIDDHETVIPYTHKKDFILECLPENLLDAIRLFLINISIRRLRGQGDKHNSMLIHATRFTDVHKNLATLAEEYLTLLKKDTIAYAALEGGEGMSVYLKQLAVTYKNHVEELNLNWNDVLLEFPNFVETIVIRDVHAKSAIPLEYRKDVVTNAIVVGGASLARGFTVEGLSVSYFLRNTVFYDTLMQMGRWFGYRPGYEDLCRIFMPQDRINDFAEIIRATEDLVDDFKLMAENRRTPEDFGLYIKENPDSALQVTARNKQHNMEYYYFDMRLEGSLKETSYLRKEPNVITDNIRAIQDLIDNLPTNHSPDFQSVLWTDIDRSLVKKFVNTYKTYDKDKLGLSSRMPIGFIKEYINQTDTLWDIALYSGDGEEFSYKDIKLKRQQRVVADKNGAYEVLNRQVSSGTSEAIAIKDPELRRLVSNNRKKSRGMRTKPLLMLHLLEVENKEGDIKLEEIAAFGISFNGTALSEAKPVRLMVNTVFLDQLEDRLDEGEE</sequence>
<dbReference type="Pfam" id="PF10593">
    <property type="entry name" value="Z1"/>
    <property type="match status" value="1"/>
</dbReference>
<evidence type="ECO:0000313" key="3">
    <source>
        <dbReference type="Proteomes" id="UP000198850"/>
    </source>
</evidence>
<protein>
    <submittedName>
        <fullName evidence="2">Z1 domain-containing protein</fullName>
    </submittedName>
</protein>
<dbReference type="OrthoDB" id="436461at2"/>
<reference evidence="2 3" key="1">
    <citation type="submission" date="2016-10" db="EMBL/GenBank/DDBJ databases">
        <authorList>
            <person name="de Groot N.N."/>
        </authorList>
    </citation>
    <scope>NUCLEOTIDE SEQUENCE [LARGE SCALE GENOMIC DNA]</scope>
    <source>
        <strain evidence="2 3">DSM 19033</strain>
    </source>
</reference>
<dbReference type="AlphaFoldDB" id="A0A1H4HFI8"/>
<dbReference type="InterPro" id="IPR027417">
    <property type="entry name" value="P-loop_NTPase"/>
</dbReference>
<accession>A0A1H4HFI8</accession>
<name>A0A1H4HFI8_9SPHI</name>
<evidence type="ECO:0000313" key="2">
    <source>
        <dbReference type="EMBL" id="SEB20574.1"/>
    </source>
</evidence>
<feature type="domain" description="Putative endonuclease Z1" evidence="1">
    <location>
        <begin position="411"/>
        <end position="633"/>
    </location>
</feature>
<gene>
    <name evidence="2" type="ORF">SAMN05443550_1175</name>
</gene>
<dbReference type="EMBL" id="FNRA01000017">
    <property type="protein sequence ID" value="SEB20574.1"/>
    <property type="molecule type" value="Genomic_DNA"/>
</dbReference>
<keyword evidence="3" id="KW-1185">Reference proteome</keyword>
<dbReference type="InterPro" id="IPR018310">
    <property type="entry name" value="Put_endonuclease_Z1-dom"/>
</dbReference>
<dbReference type="SUPFAM" id="SSF52540">
    <property type="entry name" value="P-loop containing nucleoside triphosphate hydrolases"/>
    <property type="match status" value="1"/>
</dbReference>
<organism evidence="2 3">
    <name type="scientific">Pedobacter hartonius</name>
    <dbReference type="NCBI Taxonomy" id="425514"/>
    <lineage>
        <taxon>Bacteria</taxon>
        <taxon>Pseudomonadati</taxon>
        <taxon>Bacteroidota</taxon>
        <taxon>Sphingobacteriia</taxon>
        <taxon>Sphingobacteriales</taxon>
        <taxon>Sphingobacteriaceae</taxon>
        <taxon>Pedobacter</taxon>
    </lineage>
</organism>
<proteinExistence type="predicted"/>
<dbReference type="RefSeq" id="WP_090559941.1">
    <property type="nucleotide sequence ID" value="NZ_FNRA01000017.1"/>
</dbReference>
<evidence type="ECO:0000259" key="1">
    <source>
        <dbReference type="Pfam" id="PF10593"/>
    </source>
</evidence>
<dbReference type="Proteomes" id="UP000198850">
    <property type="component" value="Unassembled WGS sequence"/>
</dbReference>
<dbReference type="STRING" id="425514.SAMN05443550_1175"/>